<sequence>MTQKTLAKKRLLLTLMSLRYFVPLAIPGLASFSLPMQASVVKLVTNYPNSQQNQSVQQPQLPDNGAPIGRRRGGTSRNDCPALNIPVTALVPGKEKLDDFQDSASFLASTISKHPTFWVYIPELPNNTRNGEFLLQDEAGEDIYRTFLTLPPTAAVISISLPSSPSYSLKIGKKYHWYFKIYCGKQEAKARYFYVDAWIERVALTPELDLKLKVAKSQKYLTYFDHNIWYDALTNLGELLRTNSQNKNLKTDWLKFLKSIDLQDIAQEPVTIFSWDRGLTR</sequence>
<feature type="region of interest" description="Disordered" evidence="1">
    <location>
        <begin position="51"/>
        <end position="79"/>
    </location>
</feature>
<dbReference type="Pfam" id="PF06051">
    <property type="entry name" value="DUF928"/>
    <property type="match status" value="1"/>
</dbReference>
<dbReference type="Proteomes" id="UP000076925">
    <property type="component" value="Unassembled WGS sequence"/>
</dbReference>
<dbReference type="RefSeq" id="WP_017745270.1">
    <property type="nucleotide sequence ID" value="NZ_KQ976354.1"/>
</dbReference>
<gene>
    <name evidence="2" type="ORF">WA1_13455</name>
</gene>
<feature type="compositionally biased region" description="Low complexity" evidence="1">
    <location>
        <begin position="51"/>
        <end position="60"/>
    </location>
</feature>
<reference evidence="2 3" key="1">
    <citation type="journal article" date="2013" name="Genome Biol. Evol.">
        <title>Genomes of Stigonematalean cyanobacteria (subsection V) and the evolution of oxygenic photosynthesis from prokaryotes to plastids.</title>
        <authorList>
            <person name="Dagan T."/>
            <person name="Roettger M."/>
            <person name="Stucken K."/>
            <person name="Landan G."/>
            <person name="Koch R."/>
            <person name="Major P."/>
            <person name="Gould S.B."/>
            <person name="Goremykin V.V."/>
            <person name="Rippka R."/>
            <person name="Tandeau de Marsac N."/>
            <person name="Gugger M."/>
            <person name="Lockhart P.J."/>
            <person name="Allen J.F."/>
            <person name="Brune I."/>
            <person name="Maus I."/>
            <person name="Puhler A."/>
            <person name="Martin W.F."/>
        </authorList>
    </citation>
    <scope>NUCLEOTIDE SEQUENCE [LARGE SCALE GENOMIC DNA]</scope>
    <source>
        <strain evidence="2 3">PCC 7110</strain>
    </source>
</reference>
<organism evidence="2 3">
    <name type="scientific">Scytonema hofmannii PCC 7110</name>
    <dbReference type="NCBI Taxonomy" id="128403"/>
    <lineage>
        <taxon>Bacteria</taxon>
        <taxon>Bacillati</taxon>
        <taxon>Cyanobacteriota</taxon>
        <taxon>Cyanophyceae</taxon>
        <taxon>Nostocales</taxon>
        <taxon>Scytonemataceae</taxon>
        <taxon>Scytonema</taxon>
    </lineage>
</organism>
<dbReference type="EMBL" id="ANNX02000016">
    <property type="protein sequence ID" value="KYC43103.1"/>
    <property type="molecule type" value="Genomic_DNA"/>
</dbReference>
<comment type="caution">
    <text evidence="2">The sequence shown here is derived from an EMBL/GenBank/DDBJ whole genome shotgun (WGS) entry which is preliminary data.</text>
</comment>
<dbReference type="InterPro" id="IPR010328">
    <property type="entry name" value="DUF928"/>
</dbReference>
<accession>A0A139XEL5</accession>
<evidence type="ECO:0008006" key="4">
    <source>
        <dbReference type="Google" id="ProtNLM"/>
    </source>
</evidence>
<evidence type="ECO:0000313" key="3">
    <source>
        <dbReference type="Proteomes" id="UP000076925"/>
    </source>
</evidence>
<proteinExistence type="predicted"/>
<keyword evidence="3" id="KW-1185">Reference proteome</keyword>
<name>A0A139XEL5_9CYAN</name>
<dbReference type="STRING" id="128403.WA1_13455"/>
<protein>
    <recommendedName>
        <fullName evidence="4">DUF928 domain-containing protein</fullName>
    </recommendedName>
</protein>
<evidence type="ECO:0000256" key="1">
    <source>
        <dbReference type="SAM" id="MobiDB-lite"/>
    </source>
</evidence>
<dbReference type="AlphaFoldDB" id="A0A139XEL5"/>
<evidence type="ECO:0000313" key="2">
    <source>
        <dbReference type="EMBL" id="KYC43103.1"/>
    </source>
</evidence>